<evidence type="ECO:0000313" key="8">
    <source>
        <dbReference type="EMBL" id="NBG89420.1"/>
    </source>
</evidence>
<dbReference type="GO" id="GO:0016020">
    <property type="term" value="C:membrane"/>
    <property type="evidence" value="ECO:0007669"/>
    <property type="project" value="UniProtKB-SubCell"/>
</dbReference>
<evidence type="ECO:0000256" key="2">
    <source>
        <dbReference type="ARBA" id="ARBA00022729"/>
    </source>
</evidence>
<dbReference type="Proteomes" id="UP000449710">
    <property type="component" value="Unassembled WGS sequence"/>
</dbReference>
<keyword evidence="2" id="KW-0732">Signal</keyword>
<evidence type="ECO:0000256" key="4">
    <source>
        <dbReference type="ARBA" id="ARBA00023139"/>
    </source>
</evidence>
<keyword evidence="5 6" id="KW-0449">Lipoprotein</keyword>
<dbReference type="AlphaFoldDB" id="A0AA43XPK4"/>
<proteinExistence type="inferred from homology"/>
<comment type="caution">
    <text evidence="8">The sequence shown here is derived from an EMBL/GenBank/DDBJ whole genome shotgun (WGS) entry which is preliminary data.</text>
</comment>
<organism evidence="8 9">
    <name type="scientific">Isachenkonia alkalipeptolytica</name>
    <dbReference type="NCBI Taxonomy" id="2565777"/>
    <lineage>
        <taxon>Bacteria</taxon>
        <taxon>Bacillati</taxon>
        <taxon>Bacillota</taxon>
        <taxon>Clostridia</taxon>
        <taxon>Eubacteriales</taxon>
        <taxon>Clostridiaceae</taxon>
        <taxon>Isachenkonia</taxon>
    </lineage>
</organism>
<evidence type="ECO:0000256" key="3">
    <source>
        <dbReference type="ARBA" id="ARBA00023136"/>
    </source>
</evidence>
<protein>
    <recommendedName>
        <fullName evidence="6">Lipoprotein</fullName>
    </recommendedName>
</protein>
<keyword evidence="9" id="KW-1185">Reference proteome</keyword>
<dbReference type="PANTHER" id="PTHR30429:SF0">
    <property type="entry name" value="METHIONINE-BINDING LIPOPROTEIN METQ"/>
    <property type="match status" value="1"/>
</dbReference>
<comment type="subcellular location">
    <subcellularLocation>
        <location evidence="1">Membrane</location>
        <topology evidence="1">Lipid-anchor</topology>
    </subcellularLocation>
</comment>
<keyword evidence="4" id="KW-0564">Palmitate</keyword>
<dbReference type="EMBL" id="SUMG01000024">
    <property type="protein sequence ID" value="NBG89420.1"/>
    <property type="molecule type" value="Genomic_DNA"/>
</dbReference>
<feature type="lipid moiety-binding region" description="S-diacylglycerol cysteine" evidence="7">
    <location>
        <position position="23"/>
    </location>
</feature>
<dbReference type="RefSeq" id="WP_160723080.1">
    <property type="nucleotide sequence ID" value="NZ_SUMG01000024.1"/>
</dbReference>
<keyword evidence="3" id="KW-0472">Membrane</keyword>
<evidence type="ECO:0000256" key="5">
    <source>
        <dbReference type="ARBA" id="ARBA00023288"/>
    </source>
</evidence>
<dbReference type="SUPFAM" id="SSF53850">
    <property type="entry name" value="Periplasmic binding protein-like II"/>
    <property type="match status" value="1"/>
</dbReference>
<sequence>MTKRKGIIIGLLLIITWGIFVGCTDAGEDEELSTLRIGASPVPHSEILEFIEEDLKKEGIALEIVEFTDYVTPNLSLEEEEVDANFFQHGPYLESFNGEHGLNLSSVLEVHVEPLGLYSNSLGDIEELQEGSTIAIPNDPTNGGRALLLLSEFGLIDVEEGSDLQVTISDIKNNPKNLEFVELEAPQLPRSLEDVDAAVINTNYALEADFHPLEDALISENENSPYTNVIATREELTDLEKIQALIEVLTREKVEDFLWENYDGAVVPVF</sequence>
<comment type="similarity">
    <text evidence="6">Belongs to the nlpA lipoprotein family.</text>
</comment>
<dbReference type="Gene3D" id="3.40.190.10">
    <property type="entry name" value="Periplasmic binding protein-like II"/>
    <property type="match status" value="2"/>
</dbReference>
<dbReference type="PROSITE" id="PS51257">
    <property type="entry name" value="PROKAR_LIPOPROTEIN"/>
    <property type="match status" value="1"/>
</dbReference>
<evidence type="ECO:0000256" key="7">
    <source>
        <dbReference type="PIRSR" id="PIRSR002854-1"/>
    </source>
</evidence>
<reference evidence="8 9" key="1">
    <citation type="submission" date="2019-04" db="EMBL/GenBank/DDBJ databases">
        <title>Isachenkonia alkalipeptolytica gen. nov. sp. nov. a new anaerobic, alkiliphilic organothrophic bacterium capable to reduce synthesized ferrihydrite isolated from a soda lake.</title>
        <authorList>
            <person name="Toshchakov S.V."/>
            <person name="Zavarzina D.G."/>
            <person name="Zhilina T.N."/>
            <person name="Kostrikina N.A."/>
            <person name="Kublanov I.V."/>
        </authorList>
    </citation>
    <scope>NUCLEOTIDE SEQUENCE [LARGE SCALE GENOMIC DNA]</scope>
    <source>
        <strain evidence="8 9">Z-1701</strain>
    </source>
</reference>
<gene>
    <name evidence="8" type="ORF">ISALK_13055</name>
</gene>
<dbReference type="PIRSF" id="PIRSF002854">
    <property type="entry name" value="MetQ"/>
    <property type="match status" value="1"/>
</dbReference>
<evidence type="ECO:0000256" key="6">
    <source>
        <dbReference type="PIRNR" id="PIRNR002854"/>
    </source>
</evidence>
<name>A0AA43XPK4_9CLOT</name>
<dbReference type="InterPro" id="IPR004872">
    <property type="entry name" value="Lipoprotein_NlpA"/>
</dbReference>
<accession>A0AA43XPK4</accession>
<dbReference type="Pfam" id="PF03180">
    <property type="entry name" value="Lipoprotein_9"/>
    <property type="match status" value="1"/>
</dbReference>
<dbReference type="PANTHER" id="PTHR30429">
    <property type="entry name" value="D-METHIONINE-BINDING LIPOPROTEIN METQ"/>
    <property type="match status" value="1"/>
</dbReference>
<dbReference type="CDD" id="cd13597">
    <property type="entry name" value="PBP2_lipoprotein_Tp32"/>
    <property type="match status" value="1"/>
</dbReference>
<evidence type="ECO:0000313" key="9">
    <source>
        <dbReference type="Proteomes" id="UP000449710"/>
    </source>
</evidence>
<evidence type="ECO:0000256" key="1">
    <source>
        <dbReference type="ARBA" id="ARBA00004635"/>
    </source>
</evidence>